<dbReference type="STRING" id="1777138.AWB77_00851"/>
<gene>
    <name evidence="1" type="ORF">AWB77_00851</name>
</gene>
<proteinExistence type="predicted"/>
<dbReference type="AlphaFoldDB" id="A0A157ZJD7"/>
<dbReference type="Proteomes" id="UP000054903">
    <property type="component" value="Unassembled WGS sequence"/>
</dbReference>
<evidence type="ECO:0000313" key="2">
    <source>
        <dbReference type="Proteomes" id="UP000054903"/>
    </source>
</evidence>
<evidence type="ECO:0000313" key="1">
    <source>
        <dbReference type="EMBL" id="SAK45623.1"/>
    </source>
</evidence>
<organism evidence="1 2">
    <name type="scientific">Caballeronia fortuita</name>
    <dbReference type="NCBI Taxonomy" id="1777138"/>
    <lineage>
        <taxon>Bacteria</taxon>
        <taxon>Pseudomonadati</taxon>
        <taxon>Pseudomonadota</taxon>
        <taxon>Betaproteobacteria</taxon>
        <taxon>Burkholderiales</taxon>
        <taxon>Burkholderiaceae</taxon>
        <taxon>Caballeronia</taxon>
    </lineage>
</organism>
<keyword evidence="2" id="KW-1185">Reference proteome</keyword>
<accession>A0A157ZJD7</accession>
<name>A0A157ZJD7_9BURK</name>
<protein>
    <submittedName>
        <fullName evidence="1">Uncharacterized protein</fullName>
    </submittedName>
</protein>
<comment type="caution">
    <text evidence="1">The sequence shown here is derived from an EMBL/GenBank/DDBJ whole genome shotgun (WGS) entry which is preliminary data.</text>
</comment>
<reference evidence="1" key="1">
    <citation type="submission" date="2016-01" db="EMBL/GenBank/DDBJ databases">
        <authorList>
            <person name="Peeters C."/>
        </authorList>
    </citation>
    <scope>NUCLEOTIDE SEQUENCE</scope>
    <source>
        <strain evidence="1">LMG 29320</strain>
    </source>
</reference>
<sequence length="124" mass="13533">MLKAALFLTSVAATSANTATRTIESSHPPYIAKIANGQLVSINLPPRVLKLDMSVANSIKSETGEFKPARYSFPAARVPQTLLTHLTGIYGYERRRDVPIVSTGGDWVIAEYFRAGSHVPVSRF</sequence>
<dbReference type="EMBL" id="FCNX02000001">
    <property type="protein sequence ID" value="SAK45623.1"/>
    <property type="molecule type" value="Genomic_DNA"/>
</dbReference>